<feature type="transmembrane region" description="Helical" evidence="6">
    <location>
        <begin position="424"/>
        <end position="442"/>
    </location>
</feature>
<feature type="transmembrane region" description="Helical" evidence="6">
    <location>
        <begin position="255"/>
        <end position="276"/>
    </location>
</feature>
<sequence>MKRVVSIKSNYALNVLRVGSGAAVGIITMPYLNRVLGAEHIGKVEYINTIINYFLLFTALGIPMYGIREISKTRYKPAEKARTLVELLLILGITTVISYCLLFGILYNLNYFASYRTIILILSSMIFLTNIGAEWYFQGMEDQLYITLRYVGVRILMVIFMFMYIKTPQDDHFYALCIVITSCGANILNFIILSKVIYKEKEDLKPLNIRKHIKPILMMFIATISVSIYMYIDYFLIGSIVGDKYVGYYSVANKLVRFIISFITIIGAVMLPRLSLLYNEDKEVYFKYLYKSFTFLLLASLPFTVYFLVFAKPIINLIAGTGFDASILTMRIISPLCIIVSIAYFMGFLILYPQNKEKIYTYATVISAIFSVGANFFAIKYYQHNGAAVIGVLSELIAIIIMFVFLRKEKMLPKDILSVNTYKIVLASLTMLLASVSIVFFFPEGMVFFLLSSFISWAIYLLMLVLLKEKETGRILHTLKFKLI</sequence>
<evidence type="ECO:0000256" key="5">
    <source>
        <dbReference type="ARBA" id="ARBA00023136"/>
    </source>
</evidence>
<keyword evidence="2" id="KW-1003">Cell membrane</keyword>
<evidence type="ECO:0000256" key="1">
    <source>
        <dbReference type="ARBA" id="ARBA00004651"/>
    </source>
</evidence>
<feature type="transmembrane region" description="Helical" evidence="6">
    <location>
        <begin position="148"/>
        <end position="167"/>
    </location>
</feature>
<feature type="transmembrane region" description="Helical" evidence="6">
    <location>
        <begin position="113"/>
        <end position="136"/>
    </location>
</feature>
<dbReference type="CDD" id="cd13128">
    <property type="entry name" value="MATE_Wzx_like"/>
    <property type="match status" value="1"/>
</dbReference>
<dbReference type="PANTHER" id="PTHR30250:SF11">
    <property type="entry name" value="O-ANTIGEN TRANSPORTER-RELATED"/>
    <property type="match status" value="1"/>
</dbReference>
<keyword evidence="3 6" id="KW-0812">Transmembrane</keyword>
<evidence type="ECO:0000313" key="7">
    <source>
        <dbReference type="EMBL" id="MDQ1095136.1"/>
    </source>
</evidence>
<dbReference type="InterPro" id="IPR050833">
    <property type="entry name" value="Poly_Biosynth_Transport"/>
</dbReference>
<feature type="transmembrane region" description="Helical" evidence="6">
    <location>
        <begin position="12"/>
        <end position="32"/>
    </location>
</feature>
<comment type="subcellular location">
    <subcellularLocation>
        <location evidence="1">Cell membrane</location>
        <topology evidence="1">Multi-pass membrane protein</topology>
    </subcellularLocation>
</comment>
<reference evidence="7 8" key="1">
    <citation type="submission" date="2023-07" db="EMBL/GenBank/DDBJ databases">
        <title>Functional and genomic diversity of the sorghum phyllosphere microbiome.</title>
        <authorList>
            <person name="Shade A."/>
        </authorList>
    </citation>
    <scope>NUCLEOTIDE SEQUENCE [LARGE SCALE GENOMIC DNA]</scope>
    <source>
        <strain evidence="7 8">SORGH_AS_1064</strain>
    </source>
</reference>
<dbReference type="EMBL" id="JAUTAL010000001">
    <property type="protein sequence ID" value="MDQ1095136.1"/>
    <property type="molecule type" value="Genomic_DNA"/>
</dbReference>
<organism evidence="7 8">
    <name type="scientific">Chryseobacterium camelliae</name>
    <dbReference type="NCBI Taxonomy" id="1265445"/>
    <lineage>
        <taxon>Bacteria</taxon>
        <taxon>Pseudomonadati</taxon>
        <taxon>Bacteroidota</taxon>
        <taxon>Flavobacteriia</taxon>
        <taxon>Flavobacteriales</taxon>
        <taxon>Weeksellaceae</taxon>
        <taxon>Chryseobacterium group</taxon>
        <taxon>Chryseobacterium</taxon>
    </lineage>
</organism>
<feature type="transmembrane region" description="Helical" evidence="6">
    <location>
        <begin position="359"/>
        <end position="379"/>
    </location>
</feature>
<gene>
    <name evidence="7" type="ORF">QE404_000283</name>
</gene>
<dbReference type="PANTHER" id="PTHR30250">
    <property type="entry name" value="PST FAMILY PREDICTED COLANIC ACID TRANSPORTER"/>
    <property type="match status" value="1"/>
</dbReference>
<accession>A0ABU0TDW4</accession>
<name>A0ABU0TDW4_9FLAO</name>
<dbReference type="Pfam" id="PF01943">
    <property type="entry name" value="Polysacc_synt"/>
    <property type="match status" value="1"/>
</dbReference>
<feature type="transmembrane region" description="Helical" evidence="6">
    <location>
        <begin position="288"/>
        <end position="311"/>
    </location>
</feature>
<feature type="transmembrane region" description="Helical" evidence="6">
    <location>
        <begin position="331"/>
        <end position="352"/>
    </location>
</feature>
<evidence type="ECO:0000256" key="3">
    <source>
        <dbReference type="ARBA" id="ARBA00022692"/>
    </source>
</evidence>
<keyword evidence="4 6" id="KW-1133">Transmembrane helix</keyword>
<dbReference type="Proteomes" id="UP001225072">
    <property type="component" value="Unassembled WGS sequence"/>
</dbReference>
<evidence type="ECO:0000256" key="4">
    <source>
        <dbReference type="ARBA" id="ARBA00022989"/>
    </source>
</evidence>
<dbReference type="RefSeq" id="WP_307445653.1">
    <property type="nucleotide sequence ID" value="NZ_JAUTAL010000001.1"/>
</dbReference>
<feature type="transmembrane region" description="Helical" evidence="6">
    <location>
        <begin position="44"/>
        <end position="66"/>
    </location>
</feature>
<keyword evidence="5 6" id="KW-0472">Membrane</keyword>
<feature type="transmembrane region" description="Helical" evidence="6">
    <location>
        <begin position="173"/>
        <end position="194"/>
    </location>
</feature>
<evidence type="ECO:0000313" key="8">
    <source>
        <dbReference type="Proteomes" id="UP001225072"/>
    </source>
</evidence>
<feature type="transmembrane region" description="Helical" evidence="6">
    <location>
        <begin position="215"/>
        <end position="235"/>
    </location>
</feature>
<feature type="transmembrane region" description="Helical" evidence="6">
    <location>
        <begin position="448"/>
        <end position="467"/>
    </location>
</feature>
<evidence type="ECO:0000256" key="6">
    <source>
        <dbReference type="SAM" id="Phobius"/>
    </source>
</evidence>
<dbReference type="InterPro" id="IPR002797">
    <property type="entry name" value="Polysacc_synth"/>
</dbReference>
<keyword evidence="8" id="KW-1185">Reference proteome</keyword>
<protein>
    <submittedName>
        <fullName evidence="7">O-antigen/teichoic acid export membrane protein</fullName>
    </submittedName>
</protein>
<evidence type="ECO:0000256" key="2">
    <source>
        <dbReference type="ARBA" id="ARBA00022475"/>
    </source>
</evidence>
<feature type="transmembrane region" description="Helical" evidence="6">
    <location>
        <begin position="385"/>
        <end position="404"/>
    </location>
</feature>
<feature type="transmembrane region" description="Helical" evidence="6">
    <location>
        <begin position="87"/>
        <end position="107"/>
    </location>
</feature>
<proteinExistence type="predicted"/>
<comment type="caution">
    <text evidence="7">The sequence shown here is derived from an EMBL/GenBank/DDBJ whole genome shotgun (WGS) entry which is preliminary data.</text>
</comment>